<proteinExistence type="predicted"/>
<name>A0A381VY44_9ZZZZ</name>
<dbReference type="AlphaFoldDB" id="A0A381VY44"/>
<dbReference type="EMBL" id="UINC01010010">
    <property type="protein sequence ID" value="SVA44688.1"/>
    <property type="molecule type" value="Genomic_DNA"/>
</dbReference>
<organism evidence="1">
    <name type="scientific">marine metagenome</name>
    <dbReference type="NCBI Taxonomy" id="408172"/>
    <lineage>
        <taxon>unclassified sequences</taxon>
        <taxon>metagenomes</taxon>
        <taxon>ecological metagenomes</taxon>
    </lineage>
</organism>
<protein>
    <submittedName>
        <fullName evidence="1">Uncharacterized protein</fullName>
    </submittedName>
</protein>
<reference evidence="1" key="1">
    <citation type="submission" date="2018-05" db="EMBL/GenBank/DDBJ databases">
        <authorList>
            <person name="Lanie J.A."/>
            <person name="Ng W.-L."/>
            <person name="Kazmierczak K.M."/>
            <person name="Andrzejewski T.M."/>
            <person name="Davidsen T.M."/>
            <person name="Wayne K.J."/>
            <person name="Tettelin H."/>
            <person name="Glass J.I."/>
            <person name="Rusch D."/>
            <person name="Podicherti R."/>
            <person name="Tsui H.-C.T."/>
            <person name="Winkler M.E."/>
        </authorList>
    </citation>
    <scope>NUCLEOTIDE SEQUENCE</scope>
</reference>
<gene>
    <name evidence="1" type="ORF">METZ01_LOCUS97542</name>
</gene>
<evidence type="ECO:0000313" key="1">
    <source>
        <dbReference type="EMBL" id="SVA44688.1"/>
    </source>
</evidence>
<accession>A0A381VY44</accession>
<sequence>MKLNESLFAVKKRNEVKSESLVDYLYSIYEQNFKTIDQILFGSLKHQIRFKYSHEIPKHLVLSSDHHVPDIHVEVNFLSPFTVDVGMHYRDNELENIRYFYYVKFRLFLDAKILEVKETGFL</sequence>
<feature type="non-terminal residue" evidence="1">
    <location>
        <position position="122"/>
    </location>
</feature>